<dbReference type="SUPFAM" id="SSF52507">
    <property type="entry name" value="Homo-oligomeric flavin-containing Cys decarboxylases, HFCD"/>
    <property type="match status" value="1"/>
</dbReference>
<dbReference type="GO" id="GO:0004633">
    <property type="term" value="F:phosphopantothenoylcysteine decarboxylase activity"/>
    <property type="evidence" value="ECO:0007669"/>
    <property type="project" value="UniProtKB-EC"/>
</dbReference>
<dbReference type="EMBL" id="OY731398">
    <property type="protein sequence ID" value="CAJ1815446.1"/>
    <property type="molecule type" value="Genomic_DNA"/>
</dbReference>
<dbReference type="InterPro" id="IPR003382">
    <property type="entry name" value="Flavoprotein"/>
</dbReference>
<proteinExistence type="inferred from homology"/>
<keyword evidence="3" id="KW-0288">FMN</keyword>
<dbReference type="EC" id="4.1.1.36" evidence="8"/>
<keyword evidence="5" id="KW-0173">Coenzyme A biosynthesis</keyword>
<keyword evidence="11" id="KW-1185">Reference proteome</keyword>
<evidence type="ECO:0000256" key="4">
    <source>
        <dbReference type="ARBA" id="ARBA00022793"/>
    </source>
</evidence>
<dbReference type="Gramene" id="rna-AYBTSS11_LOCUS1010">
    <property type="protein sequence ID" value="CAJ1815446.1"/>
    <property type="gene ID" value="gene-AYBTSS11_LOCUS1010"/>
</dbReference>
<comment type="similarity">
    <text evidence="6">Belongs to the HFCD (homooligomeric flavin containing Cys decarboxylase) superfamily.</text>
</comment>
<gene>
    <name evidence="10" type="ORF">AYBTSS11_LOCUS1010</name>
</gene>
<evidence type="ECO:0000259" key="9">
    <source>
        <dbReference type="Pfam" id="PF02441"/>
    </source>
</evidence>
<dbReference type="PANTHER" id="PTHR14359">
    <property type="entry name" value="HOMO-OLIGOMERIC FLAVIN CONTAINING CYS DECARBOXYLASE FAMILY"/>
    <property type="match status" value="1"/>
</dbReference>
<dbReference type="GO" id="GO:0015937">
    <property type="term" value="P:coenzyme A biosynthetic process"/>
    <property type="evidence" value="ECO:0007669"/>
    <property type="project" value="UniProtKB-KW"/>
</dbReference>
<evidence type="ECO:0000256" key="3">
    <source>
        <dbReference type="ARBA" id="ARBA00022643"/>
    </source>
</evidence>
<dbReference type="PANTHER" id="PTHR14359:SF6">
    <property type="entry name" value="PHOSPHOPANTOTHENOYLCYSTEINE DECARBOXYLASE"/>
    <property type="match status" value="1"/>
</dbReference>
<keyword evidence="3" id="KW-0285">Flavoprotein</keyword>
<protein>
    <recommendedName>
        <fullName evidence="8">phosphopantothenoylcysteine decarboxylase</fullName>
        <ecNumber evidence="8">4.1.1.36</ecNumber>
    </recommendedName>
</protein>
<accession>A0AA86V8Z8</accession>
<evidence type="ECO:0000256" key="6">
    <source>
        <dbReference type="ARBA" id="ARBA00038350"/>
    </source>
</evidence>
<feature type="domain" description="Flavoprotein" evidence="9">
    <location>
        <begin position="19"/>
        <end position="157"/>
    </location>
</feature>
<evidence type="ECO:0000256" key="1">
    <source>
        <dbReference type="ARBA" id="ARBA00001917"/>
    </source>
</evidence>
<keyword evidence="2" id="KW-0341">Growth regulation</keyword>
<comment type="pathway">
    <text evidence="7">Cofactor biosynthesis; coenzyme A biosynthesis; CoA from (R)-pantothenate: step 3/5.</text>
</comment>
<organism evidence="10 11">
    <name type="scientific">Sphenostylis stenocarpa</name>
    <dbReference type="NCBI Taxonomy" id="92480"/>
    <lineage>
        <taxon>Eukaryota</taxon>
        <taxon>Viridiplantae</taxon>
        <taxon>Streptophyta</taxon>
        <taxon>Embryophyta</taxon>
        <taxon>Tracheophyta</taxon>
        <taxon>Spermatophyta</taxon>
        <taxon>Magnoliopsida</taxon>
        <taxon>eudicotyledons</taxon>
        <taxon>Gunneridae</taxon>
        <taxon>Pentapetalae</taxon>
        <taxon>rosids</taxon>
        <taxon>fabids</taxon>
        <taxon>Fabales</taxon>
        <taxon>Fabaceae</taxon>
        <taxon>Papilionoideae</taxon>
        <taxon>50 kb inversion clade</taxon>
        <taxon>NPAAA clade</taxon>
        <taxon>indigoferoid/millettioid clade</taxon>
        <taxon>Phaseoleae</taxon>
        <taxon>Sphenostylis</taxon>
    </lineage>
</organism>
<dbReference type="Gene3D" id="3.40.50.1950">
    <property type="entry name" value="Flavin prenyltransferase-like"/>
    <property type="match status" value="1"/>
</dbReference>
<name>A0AA86V8Z8_9FABA</name>
<keyword evidence="4" id="KW-0210">Decarboxylase</keyword>
<dbReference type="GO" id="GO:0010181">
    <property type="term" value="F:FMN binding"/>
    <property type="evidence" value="ECO:0007669"/>
    <property type="project" value="TreeGrafter"/>
</dbReference>
<sequence>MIASFVQSEAVYAVRRKPRILLAACGCSDAAKFGLLCKYFSVWAKVGVVLTQSSLQFINAEPMAHLYVTCADSSIEYLEWADVMVIAPLSANTLAKIAKGLSDNLVTEIVRGWDYDKALYVAPSMDPIIWNDPLTAQQCNNIEKLGISIIIPPSPTGENEFCQMAEPSEISYTIYIGPSSYTRFHGL</sequence>
<evidence type="ECO:0000313" key="11">
    <source>
        <dbReference type="Proteomes" id="UP001189624"/>
    </source>
</evidence>
<dbReference type="Pfam" id="PF02441">
    <property type="entry name" value="Flavoprotein"/>
    <property type="match status" value="1"/>
</dbReference>
<dbReference type="InterPro" id="IPR036551">
    <property type="entry name" value="Flavin_trans-like"/>
</dbReference>
<evidence type="ECO:0000256" key="2">
    <source>
        <dbReference type="ARBA" id="ARBA00022604"/>
    </source>
</evidence>
<evidence type="ECO:0000313" key="10">
    <source>
        <dbReference type="EMBL" id="CAJ1815446.1"/>
    </source>
</evidence>
<dbReference type="AlphaFoldDB" id="A0AA86V8Z8"/>
<comment type="cofactor">
    <cofactor evidence="1">
        <name>FMN</name>
        <dbReference type="ChEBI" id="CHEBI:58210"/>
    </cofactor>
</comment>
<evidence type="ECO:0000256" key="8">
    <source>
        <dbReference type="ARBA" id="ARBA00066422"/>
    </source>
</evidence>
<dbReference type="Proteomes" id="UP001189624">
    <property type="component" value="Chromosome 1"/>
</dbReference>
<reference evidence="10" key="1">
    <citation type="submission" date="2023-10" db="EMBL/GenBank/DDBJ databases">
        <authorList>
            <person name="Domelevo Entfellner J.-B."/>
        </authorList>
    </citation>
    <scope>NUCLEOTIDE SEQUENCE</scope>
</reference>
<keyword evidence="4" id="KW-0456">Lyase</keyword>
<dbReference type="GO" id="GO:0071513">
    <property type="term" value="C:phosphopantothenoylcysteine decarboxylase complex"/>
    <property type="evidence" value="ECO:0007669"/>
    <property type="project" value="TreeGrafter"/>
</dbReference>
<evidence type="ECO:0000256" key="5">
    <source>
        <dbReference type="ARBA" id="ARBA00022993"/>
    </source>
</evidence>
<evidence type="ECO:0000256" key="7">
    <source>
        <dbReference type="ARBA" id="ARBA00060685"/>
    </source>
</evidence>